<feature type="domain" description="Death" evidence="15">
    <location>
        <begin position="549"/>
        <end position="627"/>
    </location>
</feature>
<evidence type="ECO:0000256" key="13">
    <source>
        <dbReference type="PIRSR" id="PIRSR602081-2"/>
    </source>
</evidence>
<dbReference type="GO" id="GO:0007165">
    <property type="term" value="P:signal transduction"/>
    <property type="evidence" value="ECO:0007669"/>
    <property type="project" value="InterPro"/>
</dbReference>
<dbReference type="Gene3D" id="3.40.50.620">
    <property type="entry name" value="HUPs"/>
    <property type="match status" value="1"/>
</dbReference>
<comment type="subcellular location">
    <subcellularLocation>
        <location evidence="2">Cytoplasm</location>
    </subcellularLocation>
</comment>
<dbReference type="PROSITE" id="PS51645">
    <property type="entry name" value="PHR_CRY_ALPHA_BETA"/>
    <property type="match status" value="1"/>
</dbReference>
<dbReference type="GO" id="GO:0045087">
    <property type="term" value="P:innate immune response"/>
    <property type="evidence" value="ECO:0007669"/>
    <property type="project" value="UniProtKB-KW"/>
</dbReference>
<dbReference type="PANTHER" id="PTHR11455:SF22">
    <property type="entry name" value="CRYPTOCHROME DASH"/>
    <property type="match status" value="1"/>
</dbReference>
<evidence type="ECO:0000256" key="2">
    <source>
        <dbReference type="ARBA" id="ARBA00004496"/>
    </source>
</evidence>
<organism evidence="18 19">
    <name type="scientific">Etheostoma spectabile</name>
    <name type="common">orangethroat darter</name>
    <dbReference type="NCBI Taxonomy" id="54343"/>
    <lineage>
        <taxon>Eukaryota</taxon>
        <taxon>Metazoa</taxon>
        <taxon>Chordata</taxon>
        <taxon>Craniata</taxon>
        <taxon>Vertebrata</taxon>
        <taxon>Euteleostomi</taxon>
        <taxon>Actinopterygii</taxon>
        <taxon>Neopterygii</taxon>
        <taxon>Teleostei</taxon>
        <taxon>Neoteleostei</taxon>
        <taxon>Acanthomorphata</taxon>
        <taxon>Eupercaria</taxon>
        <taxon>Perciformes</taxon>
        <taxon>Percoidei</taxon>
        <taxon>Percidae</taxon>
        <taxon>Etheostomatinae</taxon>
        <taxon>Etheostoma</taxon>
    </lineage>
</organism>
<keyword evidence="19" id="KW-1185">Reference proteome</keyword>
<dbReference type="InterPro" id="IPR002081">
    <property type="entry name" value="Cryptochrome/DNA_photolyase_1"/>
</dbReference>
<feature type="region of interest" description="Disordered" evidence="14">
    <location>
        <begin position="479"/>
        <end position="509"/>
    </location>
</feature>
<dbReference type="SUPFAM" id="SSF52425">
    <property type="entry name" value="Cryptochrome/photolyase, N-terminal domain"/>
    <property type="match status" value="1"/>
</dbReference>
<dbReference type="InterPro" id="IPR036134">
    <property type="entry name" value="Crypto/Photolyase_FAD-like_sf"/>
</dbReference>
<comment type="similarity">
    <text evidence="3">Belongs to the DNA photolyase class-1 family.</text>
</comment>
<evidence type="ECO:0000256" key="3">
    <source>
        <dbReference type="ARBA" id="ARBA00005862"/>
    </source>
</evidence>
<gene>
    <name evidence="18" type="ORF">FQN60_013687</name>
</gene>
<dbReference type="InterPro" id="IPR014133">
    <property type="entry name" value="Cry_DASH"/>
</dbReference>
<dbReference type="AlphaFoldDB" id="A0A5J5CJ77"/>
<dbReference type="CDD" id="cd08312">
    <property type="entry name" value="Death_MyD88"/>
    <property type="match status" value="1"/>
</dbReference>
<dbReference type="Gene3D" id="1.10.579.10">
    <property type="entry name" value="DNA Cyclobutane Dipyrimidine Photolyase, subunit A, domain 3"/>
    <property type="match status" value="1"/>
</dbReference>
<dbReference type="GO" id="GO:0003904">
    <property type="term" value="F:deoxyribodipyrimidine photo-lyase activity"/>
    <property type="evidence" value="ECO:0007669"/>
    <property type="project" value="TreeGrafter"/>
</dbReference>
<dbReference type="FunFam" id="1.10.533.10:FF:000029">
    <property type="entry name" value="Myeloid differentiation primary response protein MyD88"/>
    <property type="match status" value="1"/>
</dbReference>
<feature type="site" description="Electron transfer via tryptophanyl radical" evidence="13">
    <location>
        <position position="376"/>
    </location>
</feature>
<comment type="caution">
    <text evidence="18">The sequence shown here is derived from an EMBL/GenBank/DDBJ whole genome shotgun (WGS) entry which is preliminary data.</text>
</comment>
<name>A0A5J5CJ77_9PERO</name>
<dbReference type="InterPro" id="IPR014729">
    <property type="entry name" value="Rossmann-like_a/b/a_fold"/>
</dbReference>
<keyword evidence="10" id="KW-0395">Inflammatory response</keyword>
<evidence type="ECO:0000256" key="7">
    <source>
        <dbReference type="ARBA" id="ARBA00022827"/>
    </source>
</evidence>
<keyword evidence="9" id="KW-0157">Chromophore</keyword>
<evidence type="ECO:0000256" key="8">
    <source>
        <dbReference type="ARBA" id="ARBA00022859"/>
    </source>
</evidence>
<feature type="binding site" evidence="12">
    <location>
        <begin position="252"/>
        <end position="256"/>
    </location>
    <ligand>
        <name>FAD</name>
        <dbReference type="ChEBI" id="CHEBI:57692"/>
    </ligand>
</feature>
<evidence type="ECO:0000259" key="16">
    <source>
        <dbReference type="PROSITE" id="PS50104"/>
    </source>
</evidence>
<keyword evidence="5" id="KW-0399">Innate immunity</keyword>
<reference evidence="18 19" key="1">
    <citation type="submission" date="2019-08" db="EMBL/GenBank/DDBJ databases">
        <title>A chromosome-level genome assembly, high-density linkage maps, and genome scans reveal the genomic architecture of hybrid incompatibilities underlying speciation via character displacement in darters (Percidae: Etheostominae).</title>
        <authorList>
            <person name="Moran R.L."/>
            <person name="Catchen J.M."/>
            <person name="Fuller R.C."/>
        </authorList>
    </citation>
    <scope>NUCLEOTIDE SEQUENCE [LARGE SCALE GENOMIC DNA]</scope>
    <source>
        <strain evidence="18">EspeVRDwgs_2016</strain>
        <tissue evidence="18">Muscle</tissue>
    </source>
</reference>
<dbReference type="PROSITE" id="PS50017">
    <property type="entry name" value="DEATH_DOMAIN"/>
    <property type="match status" value="1"/>
</dbReference>
<keyword evidence="6 12" id="KW-0285">Flavoprotein</keyword>
<dbReference type="GO" id="GO:0006954">
    <property type="term" value="P:inflammatory response"/>
    <property type="evidence" value="ECO:0007669"/>
    <property type="project" value="UniProtKB-KW"/>
</dbReference>
<dbReference type="Gene3D" id="1.10.533.10">
    <property type="entry name" value="Death Domain, Fas"/>
    <property type="match status" value="1"/>
</dbReference>
<evidence type="ECO:0000259" key="17">
    <source>
        <dbReference type="PROSITE" id="PS51645"/>
    </source>
</evidence>
<dbReference type="Proteomes" id="UP000327493">
    <property type="component" value="Chromosome 22"/>
</dbReference>
<proteinExistence type="inferred from homology"/>
<keyword evidence="8" id="KW-0391">Immunity</keyword>
<dbReference type="FunFam" id="3.40.50.10140:FF:000005">
    <property type="entry name" value="Myeloid differentiation primary response protein MyD88"/>
    <property type="match status" value="1"/>
</dbReference>
<comment type="cofactor">
    <cofactor evidence="1">
        <name>(6R)-5,10-methylene-5,6,7,8-tetrahydrofolate</name>
        <dbReference type="ChEBI" id="CHEBI:15636"/>
    </cofactor>
</comment>
<keyword evidence="7 12" id="KW-0274">FAD</keyword>
<dbReference type="InterPro" id="IPR036155">
    <property type="entry name" value="Crypto/Photolyase_N_sf"/>
</dbReference>
<dbReference type="InterPro" id="IPR035897">
    <property type="entry name" value="Toll_tir_struct_dom_sf"/>
</dbReference>
<accession>A0A5J5CJ77</accession>
<evidence type="ECO:0000256" key="12">
    <source>
        <dbReference type="PIRSR" id="PIRSR602081-1"/>
    </source>
</evidence>
<comment type="function">
    <text evidence="11">Adapter protein involved in the Toll-like receptor and IL-1 receptor signaling pathway in the innate immune response.</text>
</comment>
<dbReference type="InterPro" id="IPR034249">
    <property type="entry name" value="MyD88_Death"/>
</dbReference>
<evidence type="ECO:0000313" key="18">
    <source>
        <dbReference type="EMBL" id="KAA8580729.1"/>
    </source>
</evidence>
<dbReference type="SUPFAM" id="SSF47986">
    <property type="entry name" value="DEATH domain"/>
    <property type="match status" value="1"/>
</dbReference>
<dbReference type="NCBIfam" id="TIGR02765">
    <property type="entry name" value="crypto_DASH"/>
    <property type="match status" value="1"/>
</dbReference>
<dbReference type="InterPro" id="IPR000157">
    <property type="entry name" value="TIR_dom"/>
</dbReference>
<feature type="domain" description="Photolyase/cryptochrome alpha/beta" evidence="17">
    <location>
        <begin position="5"/>
        <end position="141"/>
    </location>
</feature>
<feature type="binding site" evidence="12">
    <location>
        <begin position="292"/>
        <end position="299"/>
    </location>
    <ligand>
        <name>FAD</name>
        <dbReference type="ChEBI" id="CHEBI:57692"/>
    </ligand>
</feature>
<evidence type="ECO:0000259" key="15">
    <source>
        <dbReference type="PROSITE" id="PS50017"/>
    </source>
</evidence>
<dbReference type="SMART" id="SM00005">
    <property type="entry name" value="DEATH"/>
    <property type="match status" value="1"/>
</dbReference>
<dbReference type="InterPro" id="IPR000488">
    <property type="entry name" value="Death_dom"/>
</dbReference>
<evidence type="ECO:0000256" key="11">
    <source>
        <dbReference type="ARBA" id="ARBA00054956"/>
    </source>
</evidence>
<dbReference type="EMBL" id="VOFY01000022">
    <property type="protein sequence ID" value="KAA8580729.1"/>
    <property type="molecule type" value="Genomic_DNA"/>
</dbReference>
<feature type="binding site" evidence="12">
    <location>
        <begin position="389"/>
        <end position="391"/>
    </location>
    <ligand>
        <name>FAD</name>
        <dbReference type="ChEBI" id="CHEBI:57692"/>
    </ligand>
</feature>
<dbReference type="InterPro" id="IPR011029">
    <property type="entry name" value="DEATH-like_dom_sf"/>
</dbReference>
<evidence type="ECO:0000256" key="9">
    <source>
        <dbReference type="ARBA" id="ARBA00022991"/>
    </source>
</evidence>
<evidence type="ECO:0000256" key="4">
    <source>
        <dbReference type="ARBA" id="ARBA00022490"/>
    </source>
</evidence>
<dbReference type="Pfam" id="PF01582">
    <property type="entry name" value="TIR"/>
    <property type="match status" value="1"/>
</dbReference>
<dbReference type="GO" id="GO:0071949">
    <property type="term" value="F:FAD binding"/>
    <property type="evidence" value="ECO:0007669"/>
    <property type="project" value="TreeGrafter"/>
</dbReference>
<keyword evidence="4" id="KW-0963">Cytoplasm</keyword>
<sequence length="812" mass="93310">MSTSRIIICLLRNDLRLHDNEIFHWAQRNAEYIVPLYCFDPRHYVGTYNYNLPKTGPFRLRFLLESIRDLRNTLLNKGSNLVVRRGKPEEIVAELLKQLGSVSTVAFHEEVTSEELNVEKRVKDVCAQMKVKVHTCWGSTLYHREDLPFHHISRLPDVYTQFRKAAETQSRVRPLFPTPKQLKPLPQGLEEGAIPTAEDLEQTEPVADPRSAFPCSGGESQALARLKHYFWDTDAVATYKETRNGLTGVDYSTKFSSWLAMGCISPRYIYHQIQQYERERTANQSTYWVIFELLWRDYFKFVGVKYGNRLFQIKGLQDKSVPWKKDMTLFNAWKEGQTGVPFVDANMRELAMTGFMSNRGRQNVASFLTKDLGLDWRMGAEWFEYLLIDHDVCSNYGNWLYSAGIGNDPRENRKFNMIKQGLDYDNNGDYVRLWVPELQGIGGGDVHTPWTLSTASLSHAHVSLGETYPAPIVTAPEWSRHINKKPSGTGPSPRGKKGPSQTPRQHRDRGIDFYFSRSKNLLSNMACVDSEVDLMTIPLIALNVTVRKKLALYLNPKNTVAADWMAVAEAMGFNYLEIKNHETSQSPTKTVLENWHARNSDATVGKLLSILSEVDRCDIVKDLRPFIDEDVRKYCENLRKKAEPPLQVPEVDSCFPRTPERVGITLEDDPDGAPELFDAFICYCQSDFEFVHEMIRELEQTEYKLKLCVFDRDVLPGSCVWTITSELIEKRCKRMVVVISDEYLESDACDFQTKFALSLCPGARNKRLIPVKYKSMSKPFPSILRFLTICDYTRPPTQAWFWVRLAKALSLP</sequence>
<dbReference type="PROSITE" id="PS50104">
    <property type="entry name" value="TIR"/>
    <property type="match status" value="1"/>
</dbReference>
<evidence type="ECO:0000256" key="14">
    <source>
        <dbReference type="SAM" id="MobiDB-lite"/>
    </source>
</evidence>
<dbReference type="Pfam" id="PF03441">
    <property type="entry name" value="FAD_binding_7"/>
    <property type="match status" value="1"/>
</dbReference>
<dbReference type="Gene3D" id="3.40.50.10140">
    <property type="entry name" value="Toll/interleukin-1 receptor homology (TIR) domain"/>
    <property type="match status" value="1"/>
</dbReference>
<feature type="binding site" evidence="12">
    <location>
        <position position="239"/>
    </location>
    <ligand>
        <name>FAD</name>
        <dbReference type="ChEBI" id="CHEBI:57692"/>
    </ligand>
</feature>
<feature type="site" description="Electron transfer via tryptophanyl radical" evidence="13">
    <location>
        <position position="399"/>
    </location>
</feature>
<dbReference type="Pfam" id="PF00531">
    <property type="entry name" value="Death"/>
    <property type="match status" value="1"/>
</dbReference>
<evidence type="ECO:0000256" key="1">
    <source>
        <dbReference type="ARBA" id="ARBA00001932"/>
    </source>
</evidence>
<evidence type="ECO:0000256" key="10">
    <source>
        <dbReference type="ARBA" id="ARBA00023198"/>
    </source>
</evidence>
<dbReference type="GO" id="GO:0003684">
    <property type="term" value="F:damaged DNA binding"/>
    <property type="evidence" value="ECO:0007669"/>
    <property type="project" value="TreeGrafter"/>
</dbReference>
<dbReference type="GO" id="GO:0005737">
    <property type="term" value="C:cytoplasm"/>
    <property type="evidence" value="ECO:0007669"/>
    <property type="project" value="UniProtKB-SubCell"/>
</dbReference>
<dbReference type="Gene3D" id="1.25.40.80">
    <property type="match status" value="1"/>
</dbReference>
<dbReference type="GO" id="GO:0000719">
    <property type="term" value="P:photoreactive repair"/>
    <property type="evidence" value="ECO:0007669"/>
    <property type="project" value="TreeGrafter"/>
</dbReference>
<evidence type="ECO:0000256" key="5">
    <source>
        <dbReference type="ARBA" id="ARBA00022588"/>
    </source>
</evidence>
<feature type="site" description="Electron transfer via tryptophanyl radical" evidence="13">
    <location>
        <position position="323"/>
    </location>
</feature>
<comment type="cofactor">
    <cofactor evidence="12">
        <name>FAD</name>
        <dbReference type="ChEBI" id="CHEBI:57692"/>
    </cofactor>
    <text evidence="12">Binds 1 FAD per subunit.</text>
</comment>
<dbReference type="InterPro" id="IPR006050">
    <property type="entry name" value="DNA_photolyase_N"/>
</dbReference>
<feature type="domain" description="TIR" evidence="16">
    <location>
        <begin position="675"/>
        <end position="809"/>
    </location>
</feature>
<dbReference type="PRINTS" id="PR00147">
    <property type="entry name" value="DNAPHOTLYASE"/>
</dbReference>
<evidence type="ECO:0000313" key="19">
    <source>
        <dbReference type="Proteomes" id="UP000327493"/>
    </source>
</evidence>
<dbReference type="SMART" id="SM00255">
    <property type="entry name" value="TIR"/>
    <property type="match status" value="1"/>
</dbReference>
<dbReference type="SUPFAM" id="SSF52200">
    <property type="entry name" value="Toll/Interleukin receptor TIR domain"/>
    <property type="match status" value="1"/>
</dbReference>
<protein>
    <recommendedName>
        <fullName evidence="20">Cryptochrome DASH</fullName>
    </recommendedName>
</protein>
<dbReference type="PANTHER" id="PTHR11455">
    <property type="entry name" value="CRYPTOCHROME"/>
    <property type="match status" value="1"/>
</dbReference>
<dbReference type="SUPFAM" id="SSF48173">
    <property type="entry name" value="Cryptochrome/photolyase FAD-binding domain"/>
    <property type="match status" value="1"/>
</dbReference>
<evidence type="ECO:0008006" key="20">
    <source>
        <dbReference type="Google" id="ProtNLM"/>
    </source>
</evidence>
<dbReference type="Pfam" id="PF00875">
    <property type="entry name" value="DNA_photolyase"/>
    <property type="match status" value="1"/>
</dbReference>
<dbReference type="InterPro" id="IPR005101">
    <property type="entry name" value="Cryptochr/Photolyase_FAD-bd"/>
</dbReference>
<evidence type="ECO:0000256" key="6">
    <source>
        <dbReference type="ARBA" id="ARBA00022630"/>
    </source>
</evidence>